<dbReference type="AlphaFoldDB" id="A0A2N3HYY8"/>
<reference evidence="1 2" key="1">
    <citation type="journal article" date="2017" name="Front. Microbiol.">
        <title>Labilibaculum manganireducens gen. nov., sp. nov. and Labilibaculum filiforme sp. nov., Novel Bacteroidetes Isolated from Subsurface Sediments of the Baltic Sea.</title>
        <authorList>
            <person name="Vandieken V."/>
            <person name="Marshall I.P."/>
            <person name="Niemann H."/>
            <person name="Engelen B."/>
            <person name="Cypionka H."/>
        </authorList>
    </citation>
    <scope>NUCLEOTIDE SEQUENCE [LARGE SCALE GENOMIC DNA]</scope>
    <source>
        <strain evidence="1 2">59.10-2M</strain>
    </source>
</reference>
<comment type="caution">
    <text evidence="1">The sequence shown here is derived from an EMBL/GenBank/DDBJ whole genome shotgun (WGS) entry which is preliminary data.</text>
</comment>
<sequence>MKNIYIILFCLILCNSSCSEDETYLETDYPQENIFAPAEGAMDEESLLRRDFFNATGVYLLFNDTLTTYTVTSLAGESVVVNEIFNPGYAMTSSSWADKYEYIYYDDIELQKSAADFVKNEILTKIPKEMYPFSFLLTDSMFVSKNNYGMFSEPELTNFYSGLQGAVLAPGDLFVLSENEQKVLASSLLKEIIIAQVDKIPAAKFEKFYSYSNEYYDIFSWNIPEPYPSVGLLMTYVYAWGIPFNSAEYDLKAYIEEAFAMSEEEFRTNYAEYPICIEKMEELIKVLESYGIVVYE</sequence>
<accession>A0A2N3HYY8</accession>
<dbReference type="Proteomes" id="UP000233618">
    <property type="component" value="Unassembled WGS sequence"/>
</dbReference>
<evidence type="ECO:0000313" key="1">
    <source>
        <dbReference type="EMBL" id="PKQ63275.1"/>
    </source>
</evidence>
<organism evidence="1 2">
    <name type="scientific">Labilibaculum manganireducens</name>
    <dbReference type="NCBI Taxonomy" id="1940525"/>
    <lineage>
        <taxon>Bacteria</taxon>
        <taxon>Pseudomonadati</taxon>
        <taxon>Bacteroidota</taxon>
        <taxon>Bacteroidia</taxon>
        <taxon>Marinilabiliales</taxon>
        <taxon>Marinifilaceae</taxon>
        <taxon>Labilibaculum</taxon>
    </lineage>
</organism>
<dbReference type="EMBL" id="MVDE01000030">
    <property type="protein sequence ID" value="PKQ63275.1"/>
    <property type="molecule type" value="Genomic_DNA"/>
</dbReference>
<keyword evidence="2" id="KW-1185">Reference proteome</keyword>
<protein>
    <submittedName>
        <fullName evidence="1">Uncharacterized protein</fullName>
    </submittedName>
</protein>
<proteinExistence type="predicted"/>
<gene>
    <name evidence="1" type="ORF">BZG01_16270</name>
</gene>
<evidence type="ECO:0000313" key="2">
    <source>
        <dbReference type="Proteomes" id="UP000233618"/>
    </source>
</evidence>
<dbReference type="RefSeq" id="WP_101310912.1">
    <property type="nucleotide sequence ID" value="NZ_MVDE01000030.1"/>
</dbReference>
<name>A0A2N3HYY8_9BACT</name>